<dbReference type="EC" id="4.2.1.136" evidence="19"/>
<feature type="domain" description="YjeF C-terminal" evidence="20">
    <location>
        <begin position="233"/>
        <end position="517"/>
    </location>
</feature>
<feature type="binding site" evidence="18">
    <location>
        <position position="166"/>
    </location>
    <ligand>
        <name>(6S)-NADPHX</name>
        <dbReference type="ChEBI" id="CHEBI:64076"/>
    </ligand>
</feature>
<keyword evidence="12 17" id="KW-0456">Lyase</keyword>
<feature type="binding site" evidence="18">
    <location>
        <position position="133"/>
    </location>
    <ligand>
        <name>K(+)</name>
        <dbReference type="ChEBI" id="CHEBI:29103"/>
    </ligand>
</feature>
<name>A0A1Y3PSL5_9BACI</name>
<evidence type="ECO:0000256" key="10">
    <source>
        <dbReference type="ARBA" id="ARBA00023027"/>
    </source>
</evidence>
<keyword evidence="13" id="KW-0511">Multifunctional enzyme</keyword>
<dbReference type="NCBIfam" id="TIGR00197">
    <property type="entry name" value="yjeF_nterm"/>
    <property type="match status" value="1"/>
</dbReference>
<dbReference type="PANTHER" id="PTHR12592">
    <property type="entry name" value="ATP-DEPENDENT (S)-NAD(P)H-HYDRATE DEHYDRATASE FAMILY MEMBER"/>
    <property type="match status" value="1"/>
</dbReference>
<comment type="similarity">
    <text evidence="3 19">In the N-terminal section; belongs to the NnrE/AIBP family.</text>
</comment>
<comment type="cofactor">
    <cofactor evidence="18 19">
        <name>K(+)</name>
        <dbReference type="ChEBI" id="CHEBI:29103"/>
    </cofactor>
    <text evidence="18 19">Binds 1 potassium ion per subunit.</text>
</comment>
<evidence type="ECO:0000259" key="21">
    <source>
        <dbReference type="PROSITE" id="PS51385"/>
    </source>
</evidence>
<evidence type="ECO:0000256" key="15">
    <source>
        <dbReference type="ARBA" id="ARBA00048238"/>
    </source>
</evidence>
<dbReference type="EC" id="5.1.99.6" evidence="19"/>
<comment type="function">
    <text evidence="18">Catalyzes the epimerization of the S- and R-forms of NAD(P)HX, a damaged form of NAD(P)H that is a result of enzymatic or heat-dependent hydration. This is a prerequisite for the S-specific NAD(P)H-hydrate dehydratase to allow the repair of both epimers of NAD(P)HX.</text>
</comment>
<keyword evidence="6 17" id="KW-0547">Nucleotide-binding</keyword>
<feature type="binding site" evidence="17">
    <location>
        <position position="459"/>
    </location>
    <ligand>
        <name>(6S)-NADPHX</name>
        <dbReference type="ChEBI" id="CHEBI:64076"/>
    </ligand>
</feature>
<dbReference type="Pfam" id="PF01256">
    <property type="entry name" value="Carb_kinase"/>
    <property type="match status" value="1"/>
</dbReference>
<feature type="binding site" evidence="17">
    <location>
        <position position="341"/>
    </location>
    <ligand>
        <name>(6S)-NADPHX</name>
        <dbReference type="ChEBI" id="CHEBI:64076"/>
    </ligand>
</feature>
<keyword evidence="11 18" id="KW-0413">Isomerase</keyword>
<feature type="binding site" evidence="17">
    <location>
        <position position="458"/>
    </location>
    <ligand>
        <name>AMP</name>
        <dbReference type="ChEBI" id="CHEBI:456215"/>
    </ligand>
</feature>
<evidence type="ECO:0000256" key="16">
    <source>
        <dbReference type="ARBA" id="ARBA00049209"/>
    </source>
</evidence>
<dbReference type="HAMAP" id="MF_01966">
    <property type="entry name" value="NADHX_epimerase"/>
    <property type="match status" value="1"/>
</dbReference>
<evidence type="ECO:0000256" key="5">
    <source>
        <dbReference type="ARBA" id="ARBA00022723"/>
    </source>
</evidence>
<evidence type="ECO:0000256" key="18">
    <source>
        <dbReference type="HAMAP-Rule" id="MF_01966"/>
    </source>
</evidence>
<dbReference type="GO" id="GO:0110051">
    <property type="term" value="P:metabolite repair"/>
    <property type="evidence" value="ECO:0007669"/>
    <property type="project" value="TreeGrafter"/>
</dbReference>
<feature type="binding site" evidence="17">
    <location>
        <begin position="429"/>
        <end position="433"/>
    </location>
    <ligand>
        <name>AMP</name>
        <dbReference type="ChEBI" id="CHEBI:456215"/>
    </ligand>
</feature>
<comment type="catalytic activity">
    <reaction evidence="16 17 19">
        <text>(6S)-NADPHX + ADP = AMP + phosphate + NADPH + H(+)</text>
        <dbReference type="Rhea" id="RHEA:32235"/>
        <dbReference type="ChEBI" id="CHEBI:15378"/>
        <dbReference type="ChEBI" id="CHEBI:43474"/>
        <dbReference type="ChEBI" id="CHEBI:57783"/>
        <dbReference type="ChEBI" id="CHEBI:64076"/>
        <dbReference type="ChEBI" id="CHEBI:456215"/>
        <dbReference type="ChEBI" id="CHEBI:456216"/>
        <dbReference type="EC" id="4.2.1.136"/>
    </reaction>
</comment>
<evidence type="ECO:0000256" key="3">
    <source>
        <dbReference type="ARBA" id="ARBA00006001"/>
    </source>
</evidence>
<comment type="catalytic activity">
    <reaction evidence="15 17 19">
        <text>(6S)-NADHX + ADP = AMP + phosphate + NADH + H(+)</text>
        <dbReference type="Rhea" id="RHEA:32223"/>
        <dbReference type="ChEBI" id="CHEBI:15378"/>
        <dbReference type="ChEBI" id="CHEBI:43474"/>
        <dbReference type="ChEBI" id="CHEBI:57945"/>
        <dbReference type="ChEBI" id="CHEBI:64074"/>
        <dbReference type="ChEBI" id="CHEBI:456215"/>
        <dbReference type="ChEBI" id="CHEBI:456216"/>
        <dbReference type="EC" id="4.2.1.136"/>
    </reaction>
</comment>
<evidence type="ECO:0000256" key="2">
    <source>
        <dbReference type="ARBA" id="ARBA00000909"/>
    </source>
</evidence>
<dbReference type="PROSITE" id="PS51383">
    <property type="entry name" value="YJEF_C_3"/>
    <property type="match status" value="1"/>
</dbReference>
<dbReference type="GO" id="GO:0046872">
    <property type="term" value="F:metal ion binding"/>
    <property type="evidence" value="ECO:0007669"/>
    <property type="project" value="UniProtKB-UniRule"/>
</dbReference>
<dbReference type="HAMAP" id="MF_01965">
    <property type="entry name" value="NADHX_dehydratase"/>
    <property type="match status" value="1"/>
</dbReference>
<evidence type="ECO:0000256" key="6">
    <source>
        <dbReference type="ARBA" id="ARBA00022741"/>
    </source>
</evidence>
<dbReference type="CDD" id="cd01171">
    <property type="entry name" value="YXKO-related"/>
    <property type="match status" value="1"/>
</dbReference>
<dbReference type="GO" id="GO:0052855">
    <property type="term" value="F:ADP-dependent NAD(P)H-hydrate dehydratase activity"/>
    <property type="evidence" value="ECO:0007669"/>
    <property type="project" value="UniProtKB-UniRule"/>
</dbReference>
<dbReference type="InterPro" id="IPR029056">
    <property type="entry name" value="Ribokinase-like"/>
</dbReference>
<dbReference type="Gene3D" id="3.40.1190.20">
    <property type="match status" value="1"/>
</dbReference>
<keyword evidence="5 18" id="KW-0479">Metal-binding</keyword>
<evidence type="ECO:0000256" key="17">
    <source>
        <dbReference type="HAMAP-Rule" id="MF_01965"/>
    </source>
</evidence>
<comment type="similarity">
    <text evidence="18">Belongs to the NnrE/AIBP family.</text>
</comment>
<comment type="similarity">
    <text evidence="17">Belongs to the NnrD/CARKD family.</text>
</comment>
<comment type="catalytic activity">
    <reaction evidence="1 18 19">
        <text>(6R)-NADHX = (6S)-NADHX</text>
        <dbReference type="Rhea" id="RHEA:32215"/>
        <dbReference type="ChEBI" id="CHEBI:64074"/>
        <dbReference type="ChEBI" id="CHEBI:64075"/>
        <dbReference type="EC" id="5.1.99.6"/>
    </reaction>
</comment>
<dbReference type="NCBIfam" id="TIGR00196">
    <property type="entry name" value="yjeF_cterm"/>
    <property type="match status" value="1"/>
</dbReference>
<dbReference type="GO" id="GO:0046496">
    <property type="term" value="P:nicotinamide nucleotide metabolic process"/>
    <property type="evidence" value="ECO:0007669"/>
    <property type="project" value="UniProtKB-UniRule"/>
</dbReference>
<dbReference type="PROSITE" id="PS01050">
    <property type="entry name" value="YJEF_C_2"/>
    <property type="match status" value="1"/>
</dbReference>
<feature type="binding site" evidence="17">
    <location>
        <position position="268"/>
    </location>
    <ligand>
        <name>(6S)-NADPHX</name>
        <dbReference type="ChEBI" id="CHEBI:64076"/>
    </ligand>
</feature>
<dbReference type="SUPFAM" id="SSF64153">
    <property type="entry name" value="YjeF N-terminal domain-like"/>
    <property type="match status" value="1"/>
</dbReference>
<evidence type="ECO:0000256" key="11">
    <source>
        <dbReference type="ARBA" id="ARBA00023235"/>
    </source>
</evidence>
<keyword evidence="9 18" id="KW-0630">Potassium</keyword>
<comment type="caution">
    <text evidence="18">Lacks conserved residue(s) required for the propagation of feature annotation.</text>
</comment>
<comment type="similarity">
    <text evidence="4 19">In the C-terminal section; belongs to the NnrD/CARKD family.</text>
</comment>
<evidence type="ECO:0000313" key="23">
    <source>
        <dbReference type="Proteomes" id="UP000196475"/>
    </source>
</evidence>
<keyword evidence="7 17" id="KW-0067">ATP-binding</keyword>
<sequence length="522" mass="55509">MYLVSAQEMRQMDRLTMEELGIPPAVLMENAGAALAREIRRHYPDVRRVLVLAGAGNNGGDGFVAARWLANQGVSVTLCFLGREERLSAESALHLKVLQRMGEHVQRVRVVSESAMDLAALRRHLDDAELVVDALFGVGLNRPIQGDMAEVIRWLNASPAIVVAADIPSGVNADTGAVEGIAVQADLTVTFACPKRGHYLFPGAGYRGRLVVADISIPSWLAERAGVQGRLLTEDQVAGWLPVRKAHSHKGTYGHVLVIGGSREMVGAPVFAASAALASGSGYVTLAVPETILDRVSVLEPAALFWPWPEEGGKFAAGRWPSDLEVQLVNRRVTAVALGPGTGRLHSAREWLRAVLSLPVPLVVDADGLNMLAAHPDLLRLRRALPTVLTPHPGEMARLCQTTVAEVERRRWEVASRFAAEHGLCVVLKGTYTVIALPDGAVYLNQTGSPSLAKAGSGDVLTGMIASFLGQGLPLAPAVCSAVYLHGLAGERAAVPSPHSSKPQSIISQIGSAFAQLQGRPS</sequence>
<accession>A0A1Y3PSL5</accession>
<dbReference type="PROSITE" id="PS51385">
    <property type="entry name" value="YJEF_N"/>
    <property type="match status" value="1"/>
</dbReference>
<evidence type="ECO:0000256" key="8">
    <source>
        <dbReference type="ARBA" id="ARBA00022857"/>
    </source>
</evidence>
<feature type="binding site" evidence="18">
    <location>
        <begin position="137"/>
        <end position="143"/>
    </location>
    <ligand>
        <name>(6S)-NADPHX</name>
        <dbReference type="ChEBI" id="CHEBI:64076"/>
    </ligand>
</feature>
<organism evidence="22 23">
    <name type="scientific">Bacillus thermozeamaize</name>
    <dbReference type="NCBI Taxonomy" id="230954"/>
    <lineage>
        <taxon>Bacteria</taxon>
        <taxon>Bacillati</taxon>
        <taxon>Bacillota</taxon>
        <taxon>Bacilli</taxon>
        <taxon>Bacillales</taxon>
        <taxon>Bacillaceae</taxon>
        <taxon>Bacillus</taxon>
    </lineage>
</organism>
<dbReference type="PANTHER" id="PTHR12592:SF0">
    <property type="entry name" value="ATP-DEPENDENT (S)-NAD(P)H-HYDRATE DEHYDRATASE"/>
    <property type="match status" value="1"/>
</dbReference>
<dbReference type="PIRSF" id="PIRSF017184">
    <property type="entry name" value="Nnr"/>
    <property type="match status" value="1"/>
</dbReference>
<feature type="binding site" evidence="18">
    <location>
        <position position="169"/>
    </location>
    <ligand>
        <name>K(+)</name>
        <dbReference type="ChEBI" id="CHEBI:29103"/>
    </ligand>
</feature>
<feature type="domain" description="YjeF N-terminal" evidence="21">
    <location>
        <begin position="9"/>
        <end position="223"/>
    </location>
</feature>
<evidence type="ECO:0000256" key="19">
    <source>
        <dbReference type="PIRNR" id="PIRNR017184"/>
    </source>
</evidence>
<dbReference type="EMBL" id="LZRT01000019">
    <property type="protein sequence ID" value="OUM90333.1"/>
    <property type="molecule type" value="Genomic_DNA"/>
</dbReference>
<dbReference type="InterPro" id="IPR000631">
    <property type="entry name" value="CARKD"/>
</dbReference>
<evidence type="ECO:0000259" key="20">
    <source>
        <dbReference type="PROSITE" id="PS51383"/>
    </source>
</evidence>
<evidence type="ECO:0000256" key="14">
    <source>
        <dbReference type="ARBA" id="ARBA00025153"/>
    </source>
</evidence>
<evidence type="ECO:0000256" key="1">
    <source>
        <dbReference type="ARBA" id="ARBA00000013"/>
    </source>
</evidence>
<keyword evidence="8 17" id="KW-0521">NADP</keyword>
<evidence type="ECO:0000256" key="7">
    <source>
        <dbReference type="ARBA" id="ARBA00022840"/>
    </source>
</evidence>
<comment type="function">
    <text evidence="17">Catalyzes the dehydration of the S-form of NAD(P)HX at the expense of ADP, which is converted to AMP. Together with NAD(P)HX epimerase, which catalyzes the epimerization of the S- and R-forms, the enzyme allows the repair of both epimers of NAD(P)HX, a damaged form of NAD(P)H that is a result of enzymatic or heat-dependent hydration.</text>
</comment>
<dbReference type="InterPro" id="IPR017953">
    <property type="entry name" value="Carbohydrate_kinase_pred_CS"/>
</dbReference>
<evidence type="ECO:0000256" key="4">
    <source>
        <dbReference type="ARBA" id="ARBA00009524"/>
    </source>
</evidence>
<dbReference type="SUPFAM" id="SSF53613">
    <property type="entry name" value="Ribokinase-like"/>
    <property type="match status" value="1"/>
</dbReference>
<dbReference type="InterPro" id="IPR036652">
    <property type="entry name" value="YjeF_N_dom_sf"/>
</dbReference>
<comment type="function">
    <text evidence="14 19">Bifunctional enzyme that catalyzes the epimerization of the S- and R-forms of NAD(P)HX and the dehydration of the S-form of NAD(P)HX at the expense of ADP, which is converted to AMP. This allows the repair of both epimers of NAD(P)HX, a damaged form of NAD(P)H that is a result of enzymatic or heat-dependent hydration.</text>
</comment>
<comment type="caution">
    <text evidence="22">The sequence shown here is derived from an EMBL/GenBank/DDBJ whole genome shotgun (WGS) entry which is preliminary data.</text>
</comment>
<dbReference type="Gene3D" id="3.40.50.10260">
    <property type="entry name" value="YjeF N-terminal domain"/>
    <property type="match status" value="1"/>
</dbReference>
<evidence type="ECO:0000256" key="13">
    <source>
        <dbReference type="ARBA" id="ARBA00023268"/>
    </source>
</evidence>
<feature type="binding site" evidence="18">
    <location>
        <position position="58"/>
    </location>
    <ligand>
        <name>K(+)</name>
        <dbReference type="ChEBI" id="CHEBI:29103"/>
    </ligand>
</feature>
<gene>
    <name evidence="17" type="primary">nnrD</name>
    <name evidence="18" type="synonym">nnrE</name>
    <name evidence="22" type="ORF">BAA01_15925</name>
</gene>
<comment type="subunit">
    <text evidence="17">Homotetramer.</text>
</comment>
<dbReference type="GO" id="GO:0052856">
    <property type="term" value="F:NAD(P)HX epimerase activity"/>
    <property type="evidence" value="ECO:0007669"/>
    <property type="project" value="UniProtKB-UniRule"/>
</dbReference>
<dbReference type="AlphaFoldDB" id="A0A1Y3PSL5"/>
<dbReference type="Pfam" id="PF03853">
    <property type="entry name" value="YjeF_N"/>
    <property type="match status" value="1"/>
</dbReference>
<evidence type="ECO:0000313" key="22">
    <source>
        <dbReference type="EMBL" id="OUM90333.1"/>
    </source>
</evidence>
<dbReference type="InterPro" id="IPR030677">
    <property type="entry name" value="Nnr"/>
</dbReference>
<dbReference type="FunFam" id="3.40.50.10260:FF:000003">
    <property type="entry name" value="Multifunctional fusion protein"/>
    <property type="match status" value="1"/>
</dbReference>
<protein>
    <recommendedName>
        <fullName evidence="19">Bifunctional NAD(P)H-hydrate repair enzyme</fullName>
    </recommendedName>
    <alternativeName>
        <fullName evidence="19">Nicotinamide nucleotide repair protein</fullName>
    </alternativeName>
    <domain>
        <recommendedName>
            <fullName evidence="19">ADP-dependent (S)-NAD(P)H-hydrate dehydratase</fullName>
            <ecNumber evidence="19">4.2.1.136</ecNumber>
        </recommendedName>
        <alternativeName>
            <fullName evidence="19">ADP-dependent NAD(P)HX dehydratase</fullName>
        </alternativeName>
    </domain>
    <domain>
        <recommendedName>
            <fullName evidence="19">NAD(P)H-hydrate epimerase</fullName>
            <ecNumber evidence="19">5.1.99.6</ecNumber>
        </recommendedName>
    </domain>
</protein>
<feature type="binding site" evidence="17">
    <location>
        <position position="392"/>
    </location>
    <ligand>
        <name>(6S)-NADPHX</name>
        <dbReference type="ChEBI" id="CHEBI:64076"/>
    </ligand>
</feature>
<proteinExistence type="inferred from homology"/>
<dbReference type="InterPro" id="IPR004443">
    <property type="entry name" value="YjeF_N_dom"/>
</dbReference>
<evidence type="ECO:0000256" key="12">
    <source>
        <dbReference type="ARBA" id="ARBA00023239"/>
    </source>
</evidence>
<keyword evidence="10 17" id="KW-0520">NAD</keyword>
<reference evidence="23" key="1">
    <citation type="submission" date="2016-06" db="EMBL/GenBank/DDBJ databases">
        <authorList>
            <person name="Nascimento L."/>
            <person name="Pereira R.V."/>
            <person name="Martins L.F."/>
            <person name="Quaggio R.B."/>
            <person name="Silva A.M."/>
            <person name="Setubal J.C."/>
        </authorList>
    </citation>
    <scope>NUCLEOTIDE SEQUENCE [LARGE SCALE GENOMIC DNA]</scope>
</reference>
<feature type="binding site" evidence="18">
    <location>
        <begin position="57"/>
        <end position="61"/>
    </location>
    <ligand>
        <name>(6S)-NADPHX</name>
        <dbReference type="ChEBI" id="CHEBI:64076"/>
    </ligand>
</feature>
<comment type="cofactor">
    <cofactor evidence="17">
        <name>Mg(2+)</name>
        <dbReference type="ChEBI" id="CHEBI:18420"/>
    </cofactor>
</comment>
<evidence type="ECO:0000256" key="9">
    <source>
        <dbReference type="ARBA" id="ARBA00022958"/>
    </source>
</evidence>
<dbReference type="Proteomes" id="UP000196475">
    <property type="component" value="Unassembled WGS sequence"/>
</dbReference>
<dbReference type="GO" id="GO:0005524">
    <property type="term" value="F:ATP binding"/>
    <property type="evidence" value="ECO:0007669"/>
    <property type="project" value="UniProtKB-UniRule"/>
</dbReference>
<comment type="catalytic activity">
    <reaction evidence="2 18 19">
        <text>(6R)-NADPHX = (6S)-NADPHX</text>
        <dbReference type="Rhea" id="RHEA:32227"/>
        <dbReference type="ChEBI" id="CHEBI:64076"/>
        <dbReference type="ChEBI" id="CHEBI:64077"/>
        <dbReference type="EC" id="5.1.99.6"/>
    </reaction>
</comment>